<dbReference type="Pfam" id="PF06580">
    <property type="entry name" value="His_kinase"/>
    <property type="match status" value="1"/>
</dbReference>
<keyword evidence="1" id="KW-0812">Transmembrane</keyword>
<dbReference type="InterPro" id="IPR010559">
    <property type="entry name" value="Sig_transdc_His_kin_internal"/>
</dbReference>
<feature type="transmembrane region" description="Helical" evidence="1">
    <location>
        <begin position="73"/>
        <end position="100"/>
    </location>
</feature>
<dbReference type="PANTHER" id="PTHR34220:SF7">
    <property type="entry name" value="SENSOR HISTIDINE KINASE YPDA"/>
    <property type="match status" value="1"/>
</dbReference>
<dbReference type="RefSeq" id="WP_016649573.1">
    <property type="nucleotide sequence ID" value="NZ_CP013690.1"/>
</dbReference>
<accession>A0AAI8C6N2</accession>
<dbReference type="Proteomes" id="UP000069030">
    <property type="component" value="Chromosome"/>
</dbReference>
<gene>
    <name evidence="3" type="ORF">AS202_12595</name>
</gene>
<evidence type="ECO:0000256" key="1">
    <source>
        <dbReference type="SAM" id="Phobius"/>
    </source>
</evidence>
<dbReference type="KEGG" id="mod:AS202_12595"/>
<dbReference type="InterPro" id="IPR050640">
    <property type="entry name" value="Bact_2-comp_sensor_kinase"/>
</dbReference>
<name>A0AAI8C6N2_9FLAO</name>
<feature type="domain" description="Signal transduction histidine kinase internal region" evidence="2">
    <location>
        <begin position="161"/>
        <end position="240"/>
    </location>
</feature>
<proteinExistence type="predicted"/>
<sequence>MINKFLSKPKRLFFVVFWTTLTFSVYPQILSPHDHNIWLLPTLIVMTFTISISHFVSDFLLPKALKKGSIKSFLLFALLFIILLSILLATCFTLFPYFLSSSNLFVQDALLNPRDLFFNQLYKTIPSAMAIITTTCGIRFYEEHHRIEKINTKLKQEHLEAQIKLLQDQINPHLMFNVLNHIYTLMQNDVELASTVLLKFSDILRYQLYECNHKMVLLYREIQYLKDLVAIEQIRWGDELDVNCKWNMTNQKLVIAPLLLVPLIENAFKHVSRLPHTKGYIIINCTESNNTLHLYIENSNSIKYKLPKKEGGIGENNIKERLLMQYPDMHTLQIEHTDDKHIVELTIQLKEEVCP</sequence>
<keyword evidence="3" id="KW-0808">Transferase</keyword>
<evidence type="ECO:0000259" key="2">
    <source>
        <dbReference type="Pfam" id="PF06580"/>
    </source>
</evidence>
<organism evidence="3 4">
    <name type="scientific">Myroides odoratimimus</name>
    <dbReference type="NCBI Taxonomy" id="76832"/>
    <lineage>
        <taxon>Bacteria</taxon>
        <taxon>Pseudomonadati</taxon>
        <taxon>Bacteroidota</taxon>
        <taxon>Flavobacteriia</taxon>
        <taxon>Flavobacteriales</taxon>
        <taxon>Flavobacteriaceae</taxon>
        <taxon>Myroides</taxon>
    </lineage>
</organism>
<dbReference type="PANTHER" id="PTHR34220">
    <property type="entry name" value="SENSOR HISTIDINE KINASE YPDA"/>
    <property type="match status" value="1"/>
</dbReference>
<evidence type="ECO:0000313" key="3">
    <source>
        <dbReference type="EMBL" id="ALU26936.1"/>
    </source>
</evidence>
<keyword evidence="1" id="KW-0472">Membrane</keyword>
<feature type="transmembrane region" description="Helical" evidence="1">
    <location>
        <begin position="37"/>
        <end position="61"/>
    </location>
</feature>
<dbReference type="GO" id="GO:0016020">
    <property type="term" value="C:membrane"/>
    <property type="evidence" value="ECO:0007669"/>
    <property type="project" value="InterPro"/>
</dbReference>
<protein>
    <submittedName>
        <fullName evidence="3">Histidine kinase</fullName>
    </submittedName>
</protein>
<dbReference type="AlphaFoldDB" id="A0AAI8C6N2"/>
<dbReference type="EMBL" id="CP013690">
    <property type="protein sequence ID" value="ALU26936.1"/>
    <property type="molecule type" value="Genomic_DNA"/>
</dbReference>
<reference evidence="3 4" key="1">
    <citation type="journal article" date="2016" name="J. Zhejiang Univ. Sci. B">
        <title>Antibiotic resistance mechanisms of Myroides sp.</title>
        <authorList>
            <person name="Hu S."/>
            <person name="Yuan S."/>
            <person name="Qu H."/>
            <person name="Jiang T."/>
            <person name="Zhou Y."/>
            <person name="Wang M."/>
            <person name="Ming D."/>
        </authorList>
    </citation>
    <scope>NUCLEOTIDE SEQUENCE [LARGE SCALE GENOMIC DNA]</scope>
    <source>
        <strain evidence="3 4">PR63039</strain>
    </source>
</reference>
<dbReference type="GO" id="GO:0000155">
    <property type="term" value="F:phosphorelay sensor kinase activity"/>
    <property type="evidence" value="ECO:0007669"/>
    <property type="project" value="InterPro"/>
</dbReference>
<keyword evidence="3" id="KW-0418">Kinase</keyword>
<evidence type="ECO:0000313" key="4">
    <source>
        <dbReference type="Proteomes" id="UP000069030"/>
    </source>
</evidence>
<keyword evidence="1" id="KW-1133">Transmembrane helix</keyword>